<gene>
    <name evidence="2" type="ORF">T551_03502</name>
</gene>
<dbReference type="InterPro" id="IPR036322">
    <property type="entry name" value="WD40_repeat_dom_sf"/>
</dbReference>
<keyword evidence="1" id="KW-0175">Coiled coil</keyword>
<dbReference type="InterPro" id="IPR015943">
    <property type="entry name" value="WD40/YVTN_repeat-like_dom_sf"/>
</dbReference>
<comment type="caution">
    <text evidence="2">The sequence shown here is derived from an EMBL/GenBank/DDBJ whole genome shotgun (WGS) entry which is preliminary data.</text>
</comment>
<sequence>MKHRILLFSESHVEILEFSRSKDALLNHFFNPEIRLKITVPCVSAVSHSLDGRFIAIAAGFIYLYDLKNPGKLLHIPGTKDVKHLVFGGNSDEIFFIKEKLSAIMSYHIISEKIITLSTQKRHPSPITYMAISKDSRFILTVSENPSIIFLQDCITHLTDKIIPGTSFGNVKNAVFHPKKSNFFLLCFTNGILGFYNTKKPIHPIFRIKDISIMCALFLPNEESSALAVDLNGQFSIIDFEKKEIQIKWSINTSVDSLSIKELGCNEWNIFVLSSHEKCFYFNQEGVKLSEYSINSEKVFQISTLVSDIPINESFLDIVIENSNSNISKFLISKDLHGCFSDKKIQSLTDDKFSGLLLSTNSPLKTKIDKIQSDFGKRLYVDKNNSSAVSIGKENIPFEDPSRNNFIANTPTKDLSMSSYINKNDTFSPNKTYEAQSTFKFETPKTSKKKINFPKLPNNTCSFQKNQLISEKSPEKYLMKFKTSDTPDIWCELGVDQIIDIESSLVNCSPLKEDIRTHETKDSSKNTLSISENSKFQNSNSFSTNKELLEFDLKKDFSTDMLTFKDMLYEAQKGIRQDIQCLHVELIKQFMLQKQEFKKILRFKNKEIENLKKENKKLVHELSVYRKY</sequence>
<reference evidence="3" key="1">
    <citation type="journal article" date="2016" name="Nat. Commun.">
        <title>Genome analysis of three Pneumocystis species reveals adaptation mechanisms to life exclusively in mammalian hosts.</title>
        <authorList>
            <person name="Ma L."/>
            <person name="Chen Z."/>
            <person name="Huang D.W."/>
            <person name="Kutty G."/>
            <person name="Ishihara M."/>
            <person name="Wang H."/>
            <person name="Abouelleil A."/>
            <person name="Bishop L."/>
            <person name="Davey E."/>
            <person name="Deng R."/>
            <person name="Deng X."/>
            <person name="Fan L."/>
            <person name="Fantoni G."/>
            <person name="Fitzgerald M."/>
            <person name="Gogineni E."/>
            <person name="Goldberg J.M."/>
            <person name="Handley G."/>
            <person name="Hu X."/>
            <person name="Huber C."/>
            <person name="Jiao X."/>
            <person name="Jones K."/>
            <person name="Levin J.Z."/>
            <person name="Liu Y."/>
            <person name="Macdonald P."/>
            <person name="Melnikov A."/>
            <person name="Raley C."/>
            <person name="Sassi M."/>
            <person name="Sherman B.T."/>
            <person name="Song X."/>
            <person name="Sykes S."/>
            <person name="Tran B."/>
            <person name="Walsh L."/>
            <person name="Xia Y."/>
            <person name="Yang J."/>
            <person name="Young S."/>
            <person name="Zeng Q."/>
            <person name="Zheng X."/>
            <person name="Stephens R."/>
            <person name="Nusbaum C."/>
            <person name="Birren B.W."/>
            <person name="Azadi P."/>
            <person name="Lempicki R.A."/>
            <person name="Cuomo C.A."/>
            <person name="Kovacs J.A."/>
        </authorList>
    </citation>
    <scope>NUCLEOTIDE SEQUENCE [LARGE SCALE GENOMIC DNA]</scope>
    <source>
        <strain evidence="3">RU7</strain>
    </source>
</reference>
<dbReference type="RefSeq" id="XP_018228114.1">
    <property type="nucleotide sequence ID" value="XM_018375765.1"/>
</dbReference>
<evidence type="ECO:0000313" key="3">
    <source>
        <dbReference type="Proteomes" id="UP000053447"/>
    </source>
</evidence>
<dbReference type="SUPFAM" id="SSF50978">
    <property type="entry name" value="WD40 repeat-like"/>
    <property type="match status" value="1"/>
</dbReference>
<protein>
    <submittedName>
        <fullName evidence="2">Uncharacterized protein</fullName>
    </submittedName>
</protein>
<dbReference type="OrthoDB" id="5362656at2759"/>
<evidence type="ECO:0000256" key="1">
    <source>
        <dbReference type="SAM" id="Coils"/>
    </source>
</evidence>
<feature type="coiled-coil region" evidence="1">
    <location>
        <begin position="594"/>
        <end position="628"/>
    </location>
</feature>
<evidence type="ECO:0000313" key="2">
    <source>
        <dbReference type="EMBL" id="KTW26585.1"/>
    </source>
</evidence>
<organism evidence="2 3">
    <name type="scientific">Pneumocystis jirovecii (strain RU7)</name>
    <name type="common">Human pneumocystis pneumonia agent</name>
    <dbReference type="NCBI Taxonomy" id="1408657"/>
    <lineage>
        <taxon>Eukaryota</taxon>
        <taxon>Fungi</taxon>
        <taxon>Dikarya</taxon>
        <taxon>Ascomycota</taxon>
        <taxon>Taphrinomycotina</taxon>
        <taxon>Pneumocystomycetes</taxon>
        <taxon>Pneumocystaceae</taxon>
        <taxon>Pneumocystis</taxon>
    </lineage>
</organism>
<dbReference type="eggNOG" id="ENOG502RZHE">
    <property type="taxonomic scope" value="Eukaryota"/>
</dbReference>
<dbReference type="VEuPathDB" id="FungiDB:T551_03502"/>
<name>A0A0W4ZDW5_PNEJ7</name>
<dbReference type="AlphaFoldDB" id="A0A0W4ZDW5"/>
<dbReference type="STRING" id="1408657.A0A0W4ZDW5"/>
<dbReference type="Gene3D" id="2.130.10.10">
    <property type="entry name" value="YVTN repeat-like/Quinoprotein amine dehydrogenase"/>
    <property type="match status" value="1"/>
</dbReference>
<keyword evidence="3" id="KW-1185">Reference proteome</keyword>
<accession>A0A0W4ZDW5</accession>
<dbReference type="Proteomes" id="UP000053447">
    <property type="component" value="Unassembled WGS sequence"/>
</dbReference>
<proteinExistence type="predicted"/>
<dbReference type="EMBL" id="LFWA01000017">
    <property type="protein sequence ID" value="KTW26585.1"/>
    <property type="molecule type" value="Genomic_DNA"/>
</dbReference>
<dbReference type="GeneID" id="28942020"/>